<dbReference type="EMBL" id="NCKV01024908">
    <property type="protein sequence ID" value="RWS19569.1"/>
    <property type="molecule type" value="Genomic_DNA"/>
</dbReference>
<keyword evidence="2" id="KW-0548">Nucleotidyltransferase</keyword>
<evidence type="ECO:0000313" key="2">
    <source>
        <dbReference type="EMBL" id="RWS19569.1"/>
    </source>
</evidence>
<dbReference type="InterPro" id="IPR043502">
    <property type="entry name" value="DNA/RNA_pol_sf"/>
</dbReference>
<dbReference type="InterPro" id="IPR000477">
    <property type="entry name" value="RT_dom"/>
</dbReference>
<evidence type="ECO:0000313" key="3">
    <source>
        <dbReference type="Proteomes" id="UP000288716"/>
    </source>
</evidence>
<dbReference type="VEuPathDB" id="VectorBase:LDEU012471"/>
<dbReference type="GO" id="GO:0003964">
    <property type="term" value="F:RNA-directed DNA polymerase activity"/>
    <property type="evidence" value="ECO:0007669"/>
    <property type="project" value="UniProtKB-KW"/>
</dbReference>
<evidence type="ECO:0000259" key="1">
    <source>
        <dbReference type="Pfam" id="PF00078"/>
    </source>
</evidence>
<name>A0A443RWZ1_9ACAR</name>
<reference evidence="2 3" key="1">
    <citation type="journal article" date="2018" name="Gigascience">
        <title>Genomes of trombidid mites reveal novel predicted allergens and laterally-transferred genes associated with secondary metabolism.</title>
        <authorList>
            <person name="Dong X."/>
            <person name="Chaisiri K."/>
            <person name="Xia D."/>
            <person name="Armstrong S.D."/>
            <person name="Fang Y."/>
            <person name="Donnelly M.J."/>
            <person name="Kadowaki T."/>
            <person name="McGarry J.W."/>
            <person name="Darby A.C."/>
            <person name="Makepeace B.L."/>
        </authorList>
    </citation>
    <scope>NUCLEOTIDE SEQUENCE [LARGE SCALE GENOMIC DNA]</scope>
    <source>
        <strain evidence="2">UoL-UT</strain>
    </source>
</reference>
<dbReference type="PANTHER" id="PTHR47510">
    <property type="entry name" value="REVERSE TRANSCRIPTASE DOMAIN-CONTAINING PROTEIN"/>
    <property type="match status" value="1"/>
</dbReference>
<dbReference type="STRING" id="299467.A0A443RWZ1"/>
<feature type="non-terminal residue" evidence="2">
    <location>
        <position position="284"/>
    </location>
</feature>
<proteinExistence type="predicted"/>
<dbReference type="AlphaFoldDB" id="A0A443RWZ1"/>
<comment type="caution">
    <text evidence="2">The sequence shown here is derived from an EMBL/GenBank/DDBJ whole genome shotgun (WGS) entry which is preliminary data.</text>
</comment>
<dbReference type="SUPFAM" id="SSF56672">
    <property type="entry name" value="DNA/RNA polymerases"/>
    <property type="match status" value="1"/>
</dbReference>
<keyword evidence="2" id="KW-0695">RNA-directed DNA polymerase</keyword>
<keyword evidence="3" id="KW-1185">Reference proteome</keyword>
<feature type="domain" description="Reverse transcriptase" evidence="1">
    <location>
        <begin position="215"/>
        <end position="274"/>
    </location>
</feature>
<accession>A0A443RWZ1</accession>
<dbReference type="PANTHER" id="PTHR47510:SF3">
    <property type="entry name" value="ENDO_EXONUCLEASE_PHOSPHATASE DOMAIN-CONTAINING PROTEIN"/>
    <property type="match status" value="1"/>
</dbReference>
<dbReference type="Proteomes" id="UP000288716">
    <property type="component" value="Unassembled WGS sequence"/>
</dbReference>
<gene>
    <name evidence="2" type="ORF">B4U80_01153</name>
</gene>
<sequence length="284" mass="32913">MVPVKQKLVKYKSKQSWFNKEIQENIEKRTHLYKCFKKAVAHAKDNINEMYNRYKKQRNCVTSLIRIAKMNHFDNLLVDCKNDPKKFWRILKEIVPTKSKSSDSKIADINKLNKDFVKTAYDTVNCVVADNEFYLNNLNPKTSKSLKVDNVTITEMKKVIKNLNKNSATGCDLISVKIINIMNDSSLQFLCDAFNHSLNFGVFPNLWKVSRISPIPKKGTKDYRPISVISIVSKIIEKIVHQKLYKHVIDINYFHPNQFGFRPTHNTESACLSIQNFAAHALEK</sequence>
<keyword evidence="2" id="KW-0808">Transferase</keyword>
<organism evidence="2 3">
    <name type="scientific">Leptotrombidium deliense</name>
    <dbReference type="NCBI Taxonomy" id="299467"/>
    <lineage>
        <taxon>Eukaryota</taxon>
        <taxon>Metazoa</taxon>
        <taxon>Ecdysozoa</taxon>
        <taxon>Arthropoda</taxon>
        <taxon>Chelicerata</taxon>
        <taxon>Arachnida</taxon>
        <taxon>Acari</taxon>
        <taxon>Acariformes</taxon>
        <taxon>Trombidiformes</taxon>
        <taxon>Prostigmata</taxon>
        <taxon>Anystina</taxon>
        <taxon>Parasitengona</taxon>
        <taxon>Trombiculoidea</taxon>
        <taxon>Trombiculidae</taxon>
        <taxon>Leptotrombidium</taxon>
    </lineage>
</organism>
<dbReference type="Pfam" id="PF00078">
    <property type="entry name" value="RVT_1"/>
    <property type="match status" value="1"/>
</dbReference>
<dbReference type="OrthoDB" id="6515679at2759"/>
<protein>
    <submittedName>
        <fullName evidence="2">RNA-directed DNA polymerase from mobile element jockey-like protein</fullName>
    </submittedName>
</protein>